<dbReference type="EMBL" id="NAJL01000007">
    <property type="protein sequence ID" value="TKA31606.1"/>
    <property type="molecule type" value="Genomic_DNA"/>
</dbReference>
<evidence type="ECO:0000256" key="1">
    <source>
        <dbReference type="ARBA" id="ARBA00022853"/>
    </source>
</evidence>
<dbReference type="Gene3D" id="3.30.40.10">
    <property type="entry name" value="Zinc/RING finger domain, C3HC4 (zinc finger)"/>
    <property type="match status" value="1"/>
</dbReference>
<dbReference type="InterPro" id="IPR013083">
    <property type="entry name" value="Znf_RING/FYVE/PHD"/>
</dbReference>
<organism evidence="4 5">
    <name type="scientific">Salinomyces thailandicus</name>
    <dbReference type="NCBI Taxonomy" id="706561"/>
    <lineage>
        <taxon>Eukaryota</taxon>
        <taxon>Fungi</taxon>
        <taxon>Dikarya</taxon>
        <taxon>Ascomycota</taxon>
        <taxon>Pezizomycotina</taxon>
        <taxon>Dothideomycetes</taxon>
        <taxon>Dothideomycetidae</taxon>
        <taxon>Mycosphaerellales</taxon>
        <taxon>Teratosphaeriaceae</taxon>
        <taxon>Salinomyces</taxon>
    </lineage>
</organism>
<name>A0A4U0UAW5_9PEZI</name>
<feature type="non-terminal residue" evidence="4">
    <location>
        <position position="429"/>
    </location>
</feature>
<dbReference type="SMART" id="SM01408">
    <property type="entry name" value="ING"/>
    <property type="match status" value="1"/>
</dbReference>
<feature type="region of interest" description="Disordered" evidence="2">
    <location>
        <begin position="193"/>
        <end position="405"/>
    </location>
</feature>
<feature type="compositionally biased region" description="Polar residues" evidence="2">
    <location>
        <begin position="241"/>
        <end position="284"/>
    </location>
</feature>
<dbReference type="GO" id="GO:0005634">
    <property type="term" value="C:nucleus"/>
    <property type="evidence" value="ECO:0007669"/>
    <property type="project" value="TreeGrafter"/>
</dbReference>
<keyword evidence="1" id="KW-0156">Chromatin regulator</keyword>
<protein>
    <recommendedName>
        <fullName evidence="3">Inhibitor of growth protein N-terminal histone-binding domain-containing protein</fullName>
    </recommendedName>
</protein>
<accession>A0A4U0UAW5</accession>
<dbReference type="InterPro" id="IPR028651">
    <property type="entry name" value="ING_fam"/>
</dbReference>
<feature type="compositionally biased region" description="Low complexity" evidence="2">
    <location>
        <begin position="193"/>
        <end position="205"/>
    </location>
</feature>
<proteinExistence type="predicted"/>
<evidence type="ECO:0000313" key="5">
    <source>
        <dbReference type="Proteomes" id="UP000308549"/>
    </source>
</evidence>
<dbReference type="GO" id="GO:0006325">
    <property type="term" value="P:chromatin organization"/>
    <property type="evidence" value="ECO:0007669"/>
    <property type="project" value="UniProtKB-KW"/>
</dbReference>
<dbReference type="InterPro" id="IPR011011">
    <property type="entry name" value="Znf_FYVE_PHD"/>
</dbReference>
<dbReference type="InterPro" id="IPR024610">
    <property type="entry name" value="ING_N_histone-binding"/>
</dbReference>
<keyword evidence="5" id="KW-1185">Reference proteome</keyword>
<dbReference type="PANTHER" id="PTHR10333">
    <property type="entry name" value="INHIBITOR OF GROWTH PROTEIN"/>
    <property type="match status" value="1"/>
</dbReference>
<feature type="compositionally biased region" description="Basic and acidic residues" evidence="2">
    <location>
        <begin position="214"/>
        <end position="223"/>
    </location>
</feature>
<dbReference type="OrthoDB" id="2505961at2759"/>
<dbReference type="PANTHER" id="PTHR10333:SF100">
    <property type="entry name" value="CHROMATIN MODIFICATION-RELATED PROTEIN YNG2"/>
    <property type="match status" value="1"/>
</dbReference>
<gene>
    <name evidence="4" type="ORF">B0A50_01683</name>
</gene>
<dbReference type="GO" id="GO:0035267">
    <property type="term" value="C:NuA4 histone acetyltransferase complex"/>
    <property type="evidence" value="ECO:0007669"/>
    <property type="project" value="TreeGrafter"/>
</dbReference>
<evidence type="ECO:0000259" key="3">
    <source>
        <dbReference type="SMART" id="SM01408"/>
    </source>
</evidence>
<feature type="compositionally biased region" description="Acidic residues" evidence="2">
    <location>
        <begin position="396"/>
        <end position="405"/>
    </location>
</feature>
<evidence type="ECO:0000256" key="2">
    <source>
        <dbReference type="SAM" id="MobiDB-lite"/>
    </source>
</evidence>
<reference evidence="4 5" key="1">
    <citation type="submission" date="2017-03" db="EMBL/GenBank/DDBJ databases">
        <title>Genomes of endolithic fungi from Antarctica.</title>
        <authorList>
            <person name="Coleine C."/>
            <person name="Masonjones S."/>
            <person name="Stajich J.E."/>
        </authorList>
    </citation>
    <scope>NUCLEOTIDE SEQUENCE [LARGE SCALE GENOMIC DNA]</scope>
    <source>
        <strain evidence="4 5">CCFEE 6315</strain>
    </source>
</reference>
<feature type="compositionally biased region" description="Basic residues" evidence="2">
    <location>
        <begin position="305"/>
        <end position="324"/>
    </location>
</feature>
<dbReference type="Pfam" id="PF12998">
    <property type="entry name" value="ING"/>
    <property type="match status" value="1"/>
</dbReference>
<dbReference type="Gene3D" id="6.10.140.1740">
    <property type="match status" value="1"/>
</dbReference>
<evidence type="ECO:0000313" key="4">
    <source>
        <dbReference type="EMBL" id="TKA31606.1"/>
    </source>
</evidence>
<feature type="region of interest" description="Disordered" evidence="2">
    <location>
        <begin position="130"/>
        <end position="155"/>
    </location>
</feature>
<comment type="caution">
    <text evidence="4">The sequence shown here is derived from an EMBL/GenBank/DDBJ whole genome shotgun (WGS) entry which is preliminary data.</text>
</comment>
<feature type="compositionally biased region" description="Low complexity" evidence="2">
    <location>
        <begin position="347"/>
        <end position="358"/>
    </location>
</feature>
<sequence length="429" mass="44942">MAAYSAPVEDAATLLETFTHDIASLPPELSHLLAEIQHKDTQIGAFREDIAKRDAQLQKWVRVNGGHVRNPKEEGLVKQCEAFFDRCELLQAEKEGLSAKALLVLERGIRRLDVGLRGLAAREEFPADWNGPSLLSNAGTGANTPVGSGGGGGNGGGGVGALRDLSGNIAASGAGAGGPNIANAAQMRLQQSSATAAARAAGQQTPTSQASARGQREGSADSSKRRRLNPSLGNLPAASSHLRQSSLGPGTPNSTSHQPQSRAGSAQPPRSSTTATNTAPNPKKTTGPPPHHGKKLAPPGATANPKKRIRTTTHKKADRRRHLARDRDRATPSTNPSNASDSDDRTSLSPTPSTLPRSQNDGTSGPGPPTTTANTTGTDHASAHHRKVSRGGGGEHDDEDDYEEENDDQLYCYCQRVSFGDMVGCDNDD</sequence>
<dbReference type="GO" id="GO:0006355">
    <property type="term" value="P:regulation of DNA-templated transcription"/>
    <property type="evidence" value="ECO:0007669"/>
    <property type="project" value="TreeGrafter"/>
</dbReference>
<dbReference type="Proteomes" id="UP000308549">
    <property type="component" value="Unassembled WGS sequence"/>
</dbReference>
<feature type="domain" description="Inhibitor of growth protein N-terminal histone-binding" evidence="3">
    <location>
        <begin position="14"/>
        <end position="119"/>
    </location>
</feature>
<dbReference type="AlphaFoldDB" id="A0A4U0UAW5"/>
<dbReference type="CDD" id="cd16858">
    <property type="entry name" value="ING_ING3_Yng2p"/>
    <property type="match status" value="1"/>
</dbReference>
<dbReference type="SUPFAM" id="SSF57903">
    <property type="entry name" value="FYVE/PHD zinc finger"/>
    <property type="match status" value="1"/>
</dbReference>